<reference evidence="12 13" key="1">
    <citation type="submission" date="2023-11" db="EMBL/GenBank/DDBJ databases">
        <title>MicrobeMod: A computational toolkit for identifying prokaryotic methylation and restriction-modification with nanopore sequencing.</title>
        <authorList>
            <person name="Crits-Christoph A."/>
            <person name="Kang S.C."/>
            <person name="Lee H."/>
            <person name="Ostrov N."/>
        </authorList>
    </citation>
    <scope>NUCLEOTIDE SEQUENCE [LARGE SCALE GENOMIC DNA]</scope>
    <source>
        <strain evidence="12 13">ATCC 25935</strain>
    </source>
</reference>
<dbReference type="EC" id="3.2.1.8" evidence="9"/>
<evidence type="ECO:0000256" key="10">
    <source>
        <dbReference type="SAM" id="SignalP"/>
    </source>
</evidence>
<dbReference type="InterPro" id="IPR044846">
    <property type="entry name" value="GH10"/>
</dbReference>
<feature type="chain" id="PRO_5046409482" description="Beta-xylanase" evidence="10">
    <location>
        <begin position="27"/>
        <end position="386"/>
    </location>
</feature>
<dbReference type="PANTHER" id="PTHR31490">
    <property type="entry name" value="GLYCOSYL HYDROLASE"/>
    <property type="match status" value="1"/>
</dbReference>
<dbReference type="InterPro" id="IPR006311">
    <property type="entry name" value="TAT_signal"/>
</dbReference>
<gene>
    <name evidence="12" type="ORF">SR858_13945</name>
</gene>
<evidence type="ECO:0000256" key="7">
    <source>
        <dbReference type="ARBA" id="ARBA00023295"/>
    </source>
</evidence>
<keyword evidence="13" id="KW-1185">Reference proteome</keyword>
<protein>
    <recommendedName>
        <fullName evidence="9">Beta-xylanase</fullName>
        <ecNumber evidence="9">3.2.1.8</ecNumber>
    </recommendedName>
</protein>
<evidence type="ECO:0000256" key="2">
    <source>
        <dbReference type="ARBA" id="ARBA00007495"/>
    </source>
</evidence>
<evidence type="ECO:0000256" key="4">
    <source>
        <dbReference type="ARBA" id="ARBA00022729"/>
    </source>
</evidence>
<keyword evidence="4 10" id="KW-0732">Signal</keyword>
<keyword evidence="6 9" id="KW-0119">Carbohydrate metabolism</keyword>
<dbReference type="PRINTS" id="PR00134">
    <property type="entry name" value="GLHYDRLASE10"/>
</dbReference>
<dbReference type="RefSeq" id="WP_154820113.1">
    <property type="nucleotide sequence ID" value="NZ_CP140152.1"/>
</dbReference>
<comment type="similarity">
    <text evidence="2 9">Belongs to the glycosyl hydrolase 10 (cellulase F) family.</text>
</comment>
<sequence length="386" mass="42443">MPNRRSVLTMLGGAAGAVLMPAPAFAATSESLKDIAARKGMRFGCAVGRRSEGGDSAYEQLLARECGMIVAENATKWPALQPQPGPHRFAAADQMVAWARERRLLVRGHTLLWQARRWLPDWVNQYDFGAAPARVAERLMTEHIKAVCTHFGRNIFSYDVVNEAVDPKTGELIGNVLNQKMGALEQIDLAFVLARQYAPNAQLVYNDYMGPGAGSEKHRAGVLALLAALRARGTPIDALGLQSHIGNTLPAAATAAGSDWRKFLDQVSDMGYDLLITEFDVNDRQLPADVAARDAGVAAIARDYLDLTLSYPRCRDFLLWGMADHVSWLQQWDDARRADGLPQRCTPYDSDLRPKPLRETIAHALKIMPPRLNSGQGQIYRPDGTS</sequence>
<proteinExistence type="inferred from homology"/>
<dbReference type="EMBL" id="CP140152">
    <property type="protein sequence ID" value="WQH02189.1"/>
    <property type="molecule type" value="Genomic_DNA"/>
</dbReference>
<keyword evidence="8 9" id="KW-0624">Polysaccharide degradation</keyword>
<evidence type="ECO:0000313" key="12">
    <source>
        <dbReference type="EMBL" id="WQH02189.1"/>
    </source>
</evidence>
<dbReference type="PANTHER" id="PTHR31490:SF88">
    <property type="entry name" value="BETA-XYLANASE"/>
    <property type="match status" value="1"/>
</dbReference>
<dbReference type="PROSITE" id="PS51318">
    <property type="entry name" value="TAT"/>
    <property type="match status" value="1"/>
</dbReference>
<keyword evidence="5 9" id="KW-0378">Hydrolase</keyword>
<evidence type="ECO:0000256" key="3">
    <source>
        <dbReference type="ARBA" id="ARBA00022651"/>
    </source>
</evidence>
<dbReference type="Pfam" id="PF00331">
    <property type="entry name" value="Glyco_hydro_10"/>
    <property type="match status" value="1"/>
</dbReference>
<feature type="domain" description="GH10" evidence="11">
    <location>
        <begin position="26"/>
        <end position="364"/>
    </location>
</feature>
<evidence type="ECO:0000256" key="9">
    <source>
        <dbReference type="RuleBase" id="RU361174"/>
    </source>
</evidence>
<dbReference type="InterPro" id="IPR001000">
    <property type="entry name" value="GH10_dom"/>
</dbReference>
<comment type="catalytic activity">
    <reaction evidence="1 9">
        <text>Endohydrolysis of (1-&gt;4)-beta-D-xylosidic linkages in xylans.</text>
        <dbReference type="EC" id="3.2.1.8"/>
    </reaction>
</comment>
<dbReference type="InterPro" id="IPR017853">
    <property type="entry name" value="GH"/>
</dbReference>
<feature type="signal peptide" evidence="10">
    <location>
        <begin position="1"/>
        <end position="26"/>
    </location>
</feature>
<organism evidence="12 13">
    <name type="scientific">Duganella zoogloeoides</name>
    <dbReference type="NCBI Taxonomy" id="75659"/>
    <lineage>
        <taxon>Bacteria</taxon>
        <taxon>Pseudomonadati</taxon>
        <taxon>Pseudomonadota</taxon>
        <taxon>Betaproteobacteria</taxon>
        <taxon>Burkholderiales</taxon>
        <taxon>Oxalobacteraceae</taxon>
        <taxon>Telluria group</taxon>
        <taxon>Duganella</taxon>
    </lineage>
</organism>
<dbReference type="SUPFAM" id="SSF51445">
    <property type="entry name" value="(Trans)glycosidases"/>
    <property type="match status" value="1"/>
</dbReference>
<dbReference type="Proteomes" id="UP001326110">
    <property type="component" value="Chromosome"/>
</dbReference>
<dbReference type="PROSITE" id="PS51760">
    <property type="entry name" value="GH10_2"/>
    <property type="match status" value="1"/>
</dbReference>
<evidence type="ECO:0000313" key="13">
    <source>
        <dbReference type="Proteomes" id="UP001326110"/>
    </source>
</evidence>
<evidence type="ECO:0000256" key="1">
    <source>
        <dbReference type="ARBA" id="ARBA00000681"/>
    </source>
</evidence>
<evidence type="ECO:0000256" key="6">
    <source>
        <dbReference type="ARBA" id="ARBA00023277"/>
    </source>
</evidence>
<evidence type="ECO:0000256" key="8">
    <source>
        <dbReference type="ARBA" id="ARBA00023326"/>
    </source>
</evidence>
<accession>A0ABZ0XR20</accession>
<evidence type="ECO:0000259" key="11">
    <source>
        <dbReference type="PROSITE" id="PS51760"/>
    </source>
</evidence>
<keyword evidence="3" id="KW-0858">Xylan degradation</keyword>
<dbReference type="Gene3D" id="3.20.20.80">
    <property type="entry name" value="Glycosidases"/>
    <property type="match status" value="1"/>
</dbReference>
<dbReference type="SMART" id="SM00633">
    <property type="entry name" value="Glyco_10"/>
    <property type="match status" value="1"/>
</dbReference>
<dbReference type="GeneID" id="43166718"/>
<name>A0ABZ0XR20_9BURK</name>
<keyword evidence="7 9" id="KW-0326">Glycosidase</keyword>
<evidence type="ECO:0000256" key="5">
    <source>
        <dbReference type="ARBA" id="ARBA00022801"/>
    </source>
</evidence>